<dbReference type="GO" id="GO:0004984">
    <property type="term" value="F:olfactory receptor activity"/>
    <property type="evidence" value="ECO:0007669"/>
    <property type="project" value="InterPro"/>
</dbReference>
<dbReference type="InterPro" id="IPR004117">
    <property type="entry name" value="7tm6_olfct_rcpt"/>
</dbReference>
<feature type="transmembrane region" description="Helical" evidence="10">
    <location>
        <begin position="256"/>
        <end position="280"/>
    </location>
</feature>
<evidence type="ECO:0000256" key="5">
    <source>
        <dbReference type="ARBA" id="ARBA00022725"/>
    </source>
</evidence>
<dbReference type="Proteomes" id="UP000095300">
    <property type="component" value="Unassembled WGS sequence"/>
</dbReference>
<evidence type="ECO:0000313" key="12">
    <source>
        <dbReference type="Proteomes" id="UP000095300"/>
    </source>
</evidence>
<keyword evidence="9 10" id="KW-0807">Transducer</keyword>
<evidence type="ECO:0000256" key="9">
    <source>
        <dbReference type="ARBA" id="ARBA00023224"/>
    </source>
</evidence>
<evidence type="ECO:0000256" key="1">
    <source>
        <dbReference type="ARBA" id="ARBA00004651"/>
    </source>
</evidence>
<evidence type="ECO:0000256" key="3">
    <source>
        <dbReference type="ARBA" id="ARBA00022606"/>
    </source>
</evidence>
<dbReference type="VEuPathDB" id="VectorBase:SCAU016897"/>
<reference evidence="11" key="1">
    <citation type="submission" date="2020-05" db="UniProtKB">
        <authorList>
            <consortium name="EnsemblMetazoa"/>
        </authorList>
    </citation>
    <scope>IDENTIFICATION</scope>
    <source>
        <strain evidence="11">USDA</strain>
    </source>
</reference>
<evidence type="ECO:0000256" key="2">
    <source>
        <dbReference type="ARBA" id="ARBA00022475"/>
    </source>
</evidence>
<protein>
    <recommendedName>
        <fullName evidence="10">Odorant receptor</fullName>
    </recommendedName>
</protein>
<keyword evidence="5 10" id="KW-0552">Olfaction</keyword>
<comment type="similarity">
    <text evidence="10">Belongs to the insect chemoreceptor superfamily. Heteromeric odorant receptor channel (TC 1.A.69) family.</text>
</comment>
<comment type="caution">
    <text evidence="10">Lacks conserved residue(s) required for the propagation of feature annotation.</text>
</comment>
<organism evidence="11 12">
    <name type="scientific">Stomoxys calcitrans</name>
    <name type="common">Stable fly</name>
    <name type="synonym">Conops calcitrans</name>
    <dbReference type="NCBI Taxonomy" id="35570"/>
    <lineage>
        <taxon>Eukaryota</taxon>
        <taxon>Metazoa</taxon>
        <taxon>Ecdysozoa</taxon>
        <taxon>Arthropoda</taxon>
        <taxon>Hexapoda</taxon>
        <taxon>Insecta</taxon>
        <taxon>Pterygota</taxon>
        <taxon>Neoptera</taxon>
        <taxon>Endopterygota</taxon>
        <taxon>Diptera</taxon>
        <taxon>Brachycera</taxon>
        <taxon>Muscomorpha</taxon>
        <taxon>Muscoidea</taxon>
        <taxon>Muscidae</taxon>
        <taxon>Stomoxys</taxon>
    </lineage>
</organism>
<dbReference type="GO" id="GO:0005549">
    <property type="term" value="F:odorant binding"/>
    <property type="evidence" value="ECO:0007669"/>
    <property type="project" value="InterPro"/>
</dbReference>
<accession>A0A2Y9D4Q2</accession>
<keyword evidence="4 10" id="KW-0812">Transmembrane</keyword>
<dbReference type="PANTHER" id="PTHR21137">
    <property type="entry name" value="ODORANT RECEPTOR"/>
    <property type="match status" value="1"/>
</dbReference>
<dbReference type="GO" id="GO:0007165">
    <property type="term" value="P:signal transduction"/>
    <property type="evidence" value="ECO:0007669"/>
    <property type="project" value="UniProtKB-KW"/>
</dbReference>
<keyword evidence="3 10" id="KW-0716">Sensory transduction</keyword>
<keyword evidence="12" id="KW-1185">Reference proteome</keyword>
<evidence type="ECO:0000256" key="7">
    <source>
        <dbReference type="ARBA" id="ARBA00023136"/>
    </source>
</evidence>
<evidence type="ECO:0000256" key="4">
    <source>
        <dbReference type="ARBA" id="ARBA00022692"/>
    </source>
</evidence>
<evidence type="ECO:0000256" key="10">
    <source>
        <dbReference type="RuleBase" id="RU351113"/>
    </source>
</evidence>
<dbReference type="Pfam" id="PF02949">
    <property type="entry name" value="7tm_6"/>
    <property type="match status" value="1"/>
</dbReference>
<feature type="transmembrane region" description="Helical" evidence="10">
    <location>
        <begin position="286"/>
        <end position="307"/>
    </location>
</feature>
<keyword evidence="6 10" id="KW-1133">Transmembrane helix</keyword>
<dbReference type="GO" id="GO:0005886">
    <property type="term" value="C:plasma membrane"/>
    <property type="evidence" value="ECO:0007669"/>
    <property type="project" value="UniProtKB-SubCell"/>
</dbReference>
<feature type="transmembrane region" description="Helical" evidence="10">
    <location>
        <begin position="36"/>
        <end position="58"/>
    </location>
</feature>
<feature type="transmembrane region" description="Helical" evidence="10">
    <location>
        <begin position="70"/>
        <end position="88"/>
    </location>
</feature>
<evidence type="ECO:0000256" key="6">
    <source>
        <dbReference type="ARBA" id="ARBA00022989"/>
    </source>
</evidence>
<name>A0A2Y9D4Q2_STOCA</name>
<keyword evidence="8 10" id="KW-0675">Receptor</keyword>
<feature type="transmembrane region" description="Helical" evidence="10">
    <location>
        <begin position="127"/>
        <end position="148"/>
    </location>
</feature>
<keyword evidence="2" id="KW-1003">Cell membrane</keyword>
<dbReference type="EnsemblMetazoa" id="SCAU016897-RA">
    <property type="protein sequence ID" value="SCAU016897-PA"/>
    <property type="gene ID" value="SCAU016897"/>
</dbReference>
<dbReference type="PANTHER" id="PTHR21137:SF35">
    <property type="entry name" value="ODORANT RECEPTOR 19A-RELATED"/>
    <property type="match status" value="1"/>
</dbReference>
<evidence type="ECO:0000256" key="8">
    <source>
        <dbReference type="ARBA" id="ARBA00023170"/>
    </source>
</evidence>
<dbReference type="AlphaFoldDB" id="A0A2Y9D4Q2"/>
<sequence length="380" mass="44312">MTEDKLNTKSLFKTHYICWFILGMIPPKKFPQLYQIYSIIVSVVFIVGYPAHLLAGLFTSTSMYEVIQNLAISLTCAVSAMKTYAIWWRLKDIEVMFDIVKRQDERIRPGEELDYVKKQVYPPIRELLYFFYMLCFTIGLFAEFGVLFNGLRGSWNLMYQAYFPFDVVTSQRNYAIAHIYQLIGIWFVVVENLVSDTFGGAHLSLLGGQVHLLGMRVAKIGHDPEKTLEENNEDLLECIRDHLDLYRRKVEEVISLYMFFQIVLASMNMCVSLVFMLLFVRDPFTLAYYISYFVGVVSEILPCCYFGTKLEDEFQQLAYALFSCNWTDQSAEFKKNLRIFAEHSTRRIYVTAWLFRINIGSFLVACKNSYSIFAVIMNMK</sequence>
<proteinExistence type="inferred from homology"/>
<comment type="subcellular location">
    <subcellularLocation>
        <location evidence="1 10">Cell membrane</location>
        <topology evidence="1 10">Multi-pass membrane protein</topology>
    </subcellularLocation>
</comment>
<keyword evidence="7 10" id="KW-0472">Membrane</keyword>
<evidence type="ECO:0000313" key="11">
    <source>
        <dbReference type="EnsemblMetazoa" id="SCAU016897-PA"/>
    </source>
</evidence>